<feature type="binding site" evidence="7">
    <location>
        <position position="280"/>
    </location>
    <ligand>
        <name>substrate</name>
    </ligand>
</feature>
<keyword evidence="5 7" id="KW-0862">Zinc</keyword>
<gene>
    <name evidence="7" type="primary">pyrC</name>
    <name evidence="9" type="ORF">FC69_GL000942</name>
</gene>
<evidence type="ECO:0000256" key="4">
    <source>
        <dbReference type="ARBA" id="ARBA00022801"/>
    </source>
</evidence>
<comment type="pathway">
    <text evidence="7">Pyrimidine metabolism; UMP biosynthesis via de novo pathway; (S)-dihydroorotate from bicarbonate: step 3/3.</text>
</comment>
<feature type="binding site" evidence="7">
    <location>
        <position position="62"/>
    </location>
    <ligand>
        <name>Zn(2+)</name>
        <dbReference type="ChEBI" id="CHEBI:29105"/>
        <label>1</label>
    </ligand>
</feature>
<protein>
    <recommendedName>
        <fullName evidence="7">Dihydroorotase</fullName>
        <shortName evidence="7">DHOase</shortName>
        <ecNumber evidence="7">3.5.2.3</ecNumber>
    </recommendedName>
</protein>
<dbReference type="RefSeq" id="WP_025082585.1">
    <property type="nucleotide sequence ID" value="NZ_AZEX01000001.1"/>
</dbReference>
<evidence type="ECO:0000313" key="9">
    <source>
        <dbReference type="EMBL" id="KRL62070.1"/>
    </source>
</evidence>
<feature type="binding site" evidence="7">
    <location>
        <position position="311"/>
    </location>
    <ligand>
        <name>substrate</name>
    </ligand>
</feature>
<feature type="binding site" evidence="7">
    <location>
        <position position="64"/>
    </location>
    <ligand>
        <name>Zn(2+)</name>
        <dbReference type="ChEBI" id="CHEBI:29105"/>
        <label>1</label>
    </ligand>
</feature>
<dbReference type="InterPro" id="IPR032466">
    <property type="entry name" value="Metal_Hydrolase"/>
</dbReference>
<evidence type="ECO:0000256" key="6">
    <source>
        <dbReference type="ARBA" id="ARBA00022975"/>
    </source>
</evidence>
<dbReference type="GO" id="GO:0044205">
    <property type="term" value="P:'de novo' UMP biosynthetic process"/>
    <property type="evidence" value="ECO:0007669"/>
    <property type="project" value="UniProtKB-UniRule"/>
</dbReference>
<dbReference type="NCBIfam" id="TIGR00857">
    <property type="entry name" value="pyrC_multi"/>
    <property type="match status" value="1"/>
</dbReference>
<dbReference type="Gene3D" id="2.30.40.10">
    <property type="entry name" value="Urease, subunit C, domain 1"/>
    <property type="match status" value="1"/>
</dbReference>
<dbReference type="InterPro" id="IPR024403">
    <property type="entry name" value="DHOase_cat"/>
</dbReference>
<proteinExistence type="inferred from homology"/>
<dbReference type="GO" id="GO:0004038">
    <property type="term" value="F:allantoinase activity"/>
    <property type="evidence" value="ECO:0007669"/>
    <property type="project" value="TreeGrafter"/>
</dbReference>
<dbReference type="Proteomes" id="UP000051264">
    <property type="component" value="Unassembled WGS sequence"/>
</dbReference>
<dbReference type="AlphaFoldDB" id="A0A0R1RYK1"/>
<dbReference type="PANTHER" id="PTHR43668:SF2">
    <property type="entry name" value="ALLANTOINASE"/>
    <property type="match status" value="1"/>
</dbReference>
<feature type="binding site" evidence="7">
    <location>
        <begin position="64"/>
        <end position="66"/>
    </location>
    <ligand>
        <name>substrate</name>
    </ligand>
</feature>
<dbReference type="SUPFAM" id="SSF51556">
    <property type="entry name" value="Metallo-dependent hydrolases"/>
    <property type="match status" value="1"/>
</dbReference>
<dbReference type="NCBIfam" id="NF006837">
    <property type="entry name" value="PRK09357.1-2"/>
    <property type="match status" value="1"/>
</dbReference>
<comment type="similarity">
    <text evidence="2 7">Belongs to the metallo-dependent hydrolases superfamily. DHOase family. Class I DHOase subfamily.</text>
</comment>
<feature type="binding site" evidence="7">
    <location>
        <position position="154"/>
    </location>
    <ligand>
        <name>Zn(2+)</name>
        <dbReference type="ChEBI" id="CHEBI:29105"/>
        <label>2</label>
    </ligand>
</feature>
<dbReference type="EC" id="3.5.2.3" evidence="7"/>
<dbReference type="SUPFAM" id="SSF51338">
    <property type="entry name" value="Composite domain of metallo-dependent hydrolases"/>
    <property type="match status" value="1"/>
</dbReference>
<evidence type="ECO:0000313" key="10">
    <source>
        <dbReference type="Proteomes" id="UP000051264"/>
    </source>
</evidence>
<organism evidence="9 10">
    <name type="scientific">Latilactobacillus fuchuensis DSM 14340 = JCM 11249</name>
    <dbReference type="NCBI Taxonomy" id="1423747"/>
    <lineage>
        <taxon>Bacteria</taxon>
        <taxon>Bacillati</taxon>
        <taxon>Bacillota</taxon>
        <taxon>Bacilli</taxon>
        <taxon>Lactobacillales</taxon>
        <taxon>Lactobacillaceae</taxon>
        <taxon>Latilactobacillus</taxon>
    </lineage>
</organism>
<dbReference type="Gene3D" id="3.20.20.140">
    <property type="entry name" value="Metal-dependent hydrolases"/>
    <property type="match status" value="1"/>
</dbReference>
<evidence type="ECO:0000256" key="1">
    <source>
        <dbReference type="ARBA" id="ARBA00002368"/>
    </source>
</evidence>
<dbReference type="GO" id="GO:0006145">
    <property type="term" value="P:purine nucleobase catabolic process"/>
    <property type="evidence" value="ECO:0007669"/>
    <property type="project" value="TreeGrafter"/>
</dbReference>
<feature type="active site" evidence="7">
    <location>
        <position position="307"/>
    </location>
</feature>
<dbReference type="GO" id="GO:0004151">
    <property type="term" value="F:dihydroorotase activity"/>
    <property type="evidence" value="ECO:0007669"/>
    <property type="project" value="UniProtKB-UniRule"/>
</dbReference>
<dbReference type="EMBL" id="AZEX01000001">
    <property type="protein sequence ID" value="KRL62070.1"/>
    <property type="molecule type" value="Genomic_DNA"/>
</dbReference>
<feature type="binding site" evidence="7">
    <location>
        <position position="307"/>
    </location>
    <ligand>
        <name>Zn(2+)</name>
        <dbReference type="ChEBI" id="CHEBI:29105"/>
        <label>1</label>
    </ligand>
</feature>
<dbReference type="HAMAP" id="MF_00220_B">
    <property type="entry name" value="PyrC_classI_B"/>
    <property type="match status" value="1"/>
</dbReference>
<feature type="domain" description="Dihydroorotase catalytic" evidence="8">
    <location>
        <begin position="52"/>
        <end position="239"/>
    </location>
</feature>
<feature type="binding site" evidence="7">
    <location>
        <position position="96"/>
    </location>
    <ligand>
        <name>substrate</name>
    </ligand>
</feature>
<evidence type="ECO:0000256" key="2">
    <source>
        <dbReference type="ARBA" id="ARBA00010286"/>
    </source>
</evidence>
<sequence>MYRLIKNGQVLVDSKLVKQDIALNEEGLIIAIESTISTADYEPATIFDAQGHFVSPGLIDGHVHFRDPGFTDKETLVTGSHAAVHGGFTSVIAMPNLNPVPDNIADFKTLVGRNATETVSHTYQFAPITNGLTEEQLVEMPAFKAAGAVGFTNDGHGVQTAQTMYLAMQQAQALDLPIVAHVEDMSLVNGGVLHDGAAAKRLNFPGIPSVSESAQVARDIELARATRVHYHICHISTKETVALVRRAKADGVNVTCEVSPHHLLLDDSMITTDNAMFKMNPPLRSLADRQSLWAGLLDGTIDIVATDHAPHTAAEKAQSIQKAPFGIVGSETAFSLLYTNLVVNGPFSLSQLIDWLVVNPAQLFNLKQAGQLNVGDLADIAIFDLETPTTIQATDFQSKGRNTPFIGATVLGTTVLTLVAGQTAYQRSE</sequence>
<dbReference type="InterPro" id="IPR002195">
    <property type="entry name" value="Dihydroorotase_CS"/>
</dbReference>
<dbReference type="Pfam" id="PF12890">
    <property type="entry name" value="DHOase"/>
    <property type="match status" value="1"/>
</dbReference>
<feature type="binding site" evidence="7">
    <location>
        <position position="234"/>
    </location>
    <ligand>
        <name>Zn(2+)</name>
        <dbReference type="ChEBI" id="CHEBI:29105"/>
        <label>2</label>
    </ligand>
</feature>
<comment type="caution">
    <text evidence="9">The sequence shown here is derived from an EMBL/GenBank/DDBJ whole genome shotgun (WGS) entry which is preliminary data.</text>
</comment>
<dbReference type="GO" id="GO:0008270">
    <property type="term" value="F:zinc ion binding"/>
    <property type="evidence" value="ECO:0007669"/>
    <property type="project" value="UniProtKB-UniRule"/>
</dbReference>
<feature type="binding site" evidence="7">
    <location>
        <position position="154"/>
    </location>
    <ligand>
        <name>Zn(2+)</name>
        <dbReference type="ChEBI" id="CHEBI:29105"/>
        <label>1</label>
    </ligand>
</feature>
<dbReference type="PROSITE" id="PS00483">
    <property type="entry name" value="DIHYDROOROTASE_2"/>
    <property type="match status" value="1"/>
</dbReference>
<keyword evidence="6 7" id="KW-0665">Pyrimidine biosynthesis</keyword>
<accession>A0A0R1RYK1</accession>
<feature type="binding site" evidence="7">
    <location>
        <begin position="325"/>
        <end position="326"/>
    </location>
    <ligand>
        <name>substrate</name>
    </ligand>
</feature>
<keyword evidence="3 7" id="KW-0479">Metal-binding</keyword>
<comment type="catalytic activity">
    <reaction evidence="7">
        <text>(S)-dihydroorotate + H2O = N-carbamoyl-L-aspartate + H(+)</text>
        <dbReference type="Rhea" id="RHEA:24296"/>
        <dbReference type="ChEBI" id="CHEBI:15377"/>
        <dbReference type="ChEBI" id="CHEBI:15378"/>
        <dbReference type="ChEBI" id="CHEBI:30864"/>
        <dbReference type="ChEBI" id="CHEBI:32814"/>
        <dbReference type="EC" id="3.5.2.3"/>
    </reaction>
</comment>
<evidence type="ECO:0000256" key="5">
    <source>
        <dbReference type="ARBA" id="ARBA00022833"/>
    </source>
</evidence>
<name>A0A0R1RYK1_9LACO</name>
<evidence type="ECO:0000256" key="7">
    <source>
        <dbReference type="HAMAP-Rule" id="MF_00220"/>
    </source>
</evidence>
<dbReference type="OrthoDB" id="9765462at2"/>
<evidence type="ECO:0000256" key="3">
    <source>
        <dbReference type="ARBA" id="ARBA00022723"/>
    </source>
</evidence>
<comment type="function">
    <text evidence="1 7">Catalyzes the reversible cyclization of carbamoyl aspartate to dihydroorotate.</text>
</comment>
<dbReference type="InterPro" id="IPR004722">
    <property type="entry name" value="DHOase"/>
</dbReference>
<evidence type="ECO:0000259" key="8">
    <source>
        <dbReference type="Pfam" id="PF12890"/>
    </source>
</evidence>
<comment type="cofactor">
    <cofactor evidence="7">
        <name>Zn(2+)</name>
        <dbReference type="ChEBI" id="CHEBI:29105"/>
    </cofactor>
    <text evidence="7">Binds 2 Zn(2+) ions per subunit.</text>
</comment>
<dbReference type="STRING" id="1423747.FC69_GL000942"/>
<dbReference type="PANTHER" id="PTHR43668">
    <property type="entry name" value="ALLANTOINASE"/>
    <property type="match status" value="1"/>
</dbReference>
<dbReference type="GO" id="GO:0005737">
    <property type="term" value="C:cytoplasm"/>
    <property type="evidence" value="ECO:0007669"/>
    <property type="project" value="TreeGrafter"/>
</dbReference>
<dbReference type="CDD" id="cd01317">
    <property type="entry name" value="DHOase_IIa"/>
    <property type="match status" value="1"/>
</dbReference>
<dbReference type="UniPathway" id="UPA00070">
    <property type="reaction ID" value="UER00117"/>
</dbReference>
<dbReference type="InterPro" id="IPR011059">
    <property type="entry name" value="Metal-dep_hydrolase_composite"/>
</dbReference>
<dbReference type="InterPro" id="IPR050138">
    <property type="entry name" value="DHOase/Allantoinase_Hydrolase"/>
</dbReference>
<reference evidence="9 10" key="1">
    <citation type="journal article" date="2015" name="Genome Announc.">
        <title>Expanding the biotechnology potential of lactobacilli through comparative genomics of 213 strains and associated genera.</title>
        <authorList>
            <person name="Sun Z."/>
            <person name="Harris H.M."/>
            <person name="McCann A."/>
            <person name="Guo C."/>
            <person name="Argimon S."/>
            <person name="Zhang W."/>
            <person name="Yang X."/>
            <person name="Jeffery I.B."/>
            <person name="Cooney J.C."/>
            <person name="Kagawa T.F."/>
            <person name="Liu W."/>
            <person name="Song Y."/>
            <person name="Salvetti E."/>
            <person name="Wrobel A."/>
            <person name="Rasinkangas P."/>
            <person name="Parkhill J."/>
            <person name="Rea M.C."/>
            <person name="O'Sullivan O."/>
            <person name="Ritari J."/>
            <person name="Douillard F.P."/>
            <person name="Paul Ross R."/>
            <person name="Yang R."/>
            <person name="Briner A.E."/>
            <person name="Felis G.E."/>
            <person name="de Vos W.M."/>
            <person name="Barrangou R."/>
            <person name="Klaenhammer T.R."/>
            <person name="Caufield P.W."/>
            <person name="Cui Y."/>
            <person name="Zhang H."/>
            <person name="O'Toole P.W."/>
        </authorList>
    </citation>
    <scope>NUCLEOTIDE SEQUENCE [LARGE SCALE GENOMIC DNA]</scope>
    <source>
        <strain evidence="9 10">DSM 14340</strain>
    </source>
</reference>
<keyword evidence="4 7" id="KW-0378">Hydrolase</keyword>
<dbReference type="PATRIC" id="fig|1423747.3.peg.962"/>
<feature type="binding site" evidence="7">
    <location>
        <position position="181"/>
    </location>
    <ligand>
        <name>Zn(2+)</name>
        <dbReference type="ChEBI" id="CHEBI:29105"/>
        <label>2</label>
    </ligand>
</feature>
<dbReference type="eggNOG" id="COG0044">
    <property type="taxonomic scope" value="Bacteria"/>
</dbReference>